<reference evidence="4" key="1">
    <citation type="submission" date="2023-07" db="EMBL/GenBank/DDBJ databases">
        <title>Biosynthetic pathway of prescription bergenin from Bergenia purpurascens and Ardisia japonica.</title>
        <authorList>
            <person name="Liu X."/>
            <person name="Xiang G."/>
        </authorList>
    </citation>
    <scope>NUCLEOTIDE SEQUENCE</scope>
</reference>
<evidence type="ECO:0000256" key="2">
    <source>
        <dbReference type="ARBA" id="ARBA00022676"/>
    </source>
</evidence>
<dbReference type="GO" id="GO:0035251">
    <property type="term" value="F:UDP-glucosyltransferase activity"/>
    <property type="evidence" value="ECO:0007669"/>
    <property type="project" value="InterPro"/>
</dbReference>
<evidence type="ECO:0000256" key="1">
    <source>
        <dbReference type="ARBA" id="ARBA00009995"/>
    </source>
</evidence>
<dbReference type="Pfam" id="PF00201">
    <property type="entry name" value="UDPGT"/>
    <property type="match status" value="1"/>
</dbReference>
<comment type="similarity">
    <text evidence="1">Belongs to the UDP-glycosyltransferase family.</text>
</comment>
<organism evidence="4">
    <name type="scientific">Bergenia purpurascens</name>
    <dbReference type="NCBI Taxonomy" id="482967"/>
    <lineage>
        <taxon>Eukaryota</taxon>
        <taxon>Viridiplantae</taxon>
        <taxon>Streptophyta</taxon>
        <taxon>Embryophyta</taxon>
        <taxon>Tracheophyta</taxon>
        <taxon>Spermatophyta</taxon>
        <taxon>Magnoliopsida</taxon>
        <taxon>eudicotyledons</taxon>
        <taxon>Gunneridae</taxon>
        <taxon>Pentapetalae</taxon>
        <taxon>Saxifragales</taxon>
        <taxon>Saxifragaceae</taxon>
        <taxon>Darmereae</taxon>
        <taxon>Bergenia</taxon>
    </lineage>
</organism>
<dbReference type="InterPro" id="IPR050481">
    <property type="entry name" value="UDP-glycosyltransf_plant"/>
</dbReference>
<dbReference type="CDD" id="cd03784">
    <property type="entry name" value="GT1_Gtf-like"/>
    <property type="match status" value="1"/>
</dbReference>
<evidence type="ECO:0000313" key="4">
    <source>
        <dbReference type="EMBL" id="WME87920.1"/>
    </source>
</evidence>
<keyword evidence="3" id="KW-0808">Transferase</keyword>
<name>A0AA50NZI7_9MAGN</name>
<evidence type="ECO:0000256" key="3">
    <source>
        <dbReference type="ARBA" id="ARBA00022679"/>
    </source>
</evidence>
<dbReference type="SMR" id="A0AA50NZI7"/>
<dbReference type="AlphaFoldDB" id="A0AA50NZI7"/>
<dbReference type="PANTHER" id="PTHR48048:SF76">
    <property type="entry name" value="UDP-GLYCOSYLTRANSFERASE 708D1-LIKE"/>
    <property type="match status" value="1"/>
</dbReference>
<gene>
    <name evidence="4" type="primary">UGT</name>
</gene>
<dbReference type="SUPFAM" id="SSF53756">
    <property type="entry name" value="UDP-Glycosyltransferase/glycogen phosphorylase"/>
    <property type="match status" value="1"/>
</dbReference>
<dbReference type="InterPro" id="IPR002213">
    <property type="entry name" value="UDP_glucos_trans"/>
</dbReference>
<dbReference type="FunFam" id="3.40.50.2000:FF:000056">
    <property type="entry name" value="Glycosyltransferase"/>
    <property type="match status" value="1"/>
</dbReference>
<sequence length="481" mass="53200">MFRAKAERYQLARFFLWIGFNISDFQRSPHIALFPSAGMGHLTPFLRLAAMLSSRNCLITLITAKPTVSAAESTHISSFISTHPEIRHLEFQILPINATNPTTDDPFFIQFEAVSRSVHVLHPLLSSASPPLCAIFSDLVVASSTAPIADDLCIPNYIVSTTSAKFLCLIAYLPVLTSDSAKFNLGCTEVQIPGLSPLPITSIPPPFWNTNHLFTAHLITNARALPKAKGIIMNTFNWFEQETIDAVSNGGVLDSLPPILPIGPLKPFSFEKDQNQYLSWLDNQPAESVVYVSFGSRTAMSEDQIRELGIGLERSKHRFLWVLKSSKVDKEDSKDLKELLGNFFLERTSNQGIIVKRWVNQEEILAHPAIGGFINHCGWNSVSEAAWQGIPILAWPQHGDQRVNAGVVEKVGLGIWERGWGWGGEKLVKGVEIGERIGQLMEDEKLRSRARKVGEEAKKACGFGGSSEKALTGIIDMVTRN</sequence>
<dbReference type="EMBL" id="OR267198">
    <property type="protein sequence ID" value="WME87920.1"/>
    <property type="molecule type" value="mRNA"/>
</dbReference>
<proteinExistence type="evidence at transcript level"/>
<accession>A0AA50NZI7</accession>
<protein>
    <submittedName>
        <fullName evidence="4">C-glycosyltransferase</fullName>
    </submittedName>
</protein>
<keyword evidence="2" id="KW-0328">Glycosyltransferase</keyword>
<dbReference type="Gene3D" id="3.40.50.2000">
    <property type="entry name" value="Glycogen Phosphorylase B"/>
    <property type="match status" value="2"/>
</dbReference>
<dbReference type="PANTHER" id="PTHR48048">
    <property type="entry name" value="GLYCOSYLTRANSFERASE"/>
    <property type="match status" value="1"/>
</dbReference>